<dbReference type="Pfam" id="PF18962">
    <property type="entry name" value="Por_Secre_tail"/>
    <property type="match status" value="1"/>
</dbReference>
<dbReference type="InterPro" id="IPR026444">
    <property type="entry name" value="Secre_tail"/>
</dbReference>
<feature type="domain" description="Secretion system C-terminal sorting" evidence="1">
    <location>
        <begin position="2"/>
        <end position="54"/>
    </location>
</feature>
<dbReference type="AlphaFoldDB" id="A0A0F8Z4G0"/>
<reference evidence="2" key="1">
    <citation type="journal article" date="2015" name="Nature">
        <title>Complex archaea that bridge the gap between prokaryotes and eukaryotes.</title>
        <authorList>
            <person name="Spang A."/>
            <person name="Saw J.H."/>
            <person name="Jorgensen S.L."/>
            <person name="Zaremba-Niedzwiedzka K."/>
            <person name="Martijn J."/>
            <person name="Lind A.E."/>
            <person name="van Eijk R."/>
            <person name="Schleper C."/>
            <person name="Guy L."/>
            <person name="Ettema T.J."/>
        </authorList>
    </citation>
    <scope>NUCLEOTIDE SEQUENCE</scope>
</reference>
<proteinExistence type="predicted"/>
<name>A0A0F8Z4G0_9ZZZZ</name>
<dbReference type="EMBL" id="LAZR01049862">
    <property type="protein sequence ID" value="KKK88648.1"/>
    <property type="molecule type" value="Genomic_DNA"/>
</dbReference>
<protein>
    <recommendedName>
        <fullName evidence="1">Secretion system C-terminal sorting domain-containing protein</fullName>
    </recommendedName>
</protein>
<dbReference type="NCBIfam" id="TIGR04183">
    <property type="entry name" value="Por_Secre_tail"/>
    <property type="match status" value="1"/>
</dbReference>
<comment type="caution">
    <text evidence="2">The sequence shown here is derived from an EMBL/GenBank/DDBJ whole genome shotgun (WGS) entry which is preliminary data.</text>
</comment>
<accession>A0A0F8Z4G0</accession>
<sequence length="55" mass="6341">NLSVYDLTGKLMVDRTVETNEGTEMQLDISSLNPGIYMMQIQNSEFRAVRKFTVR</sequence>
<feature type="non-terminal residue" evidence="2">
    <location>
        <position position="1"/>
    </location>
</feature>
<evidence type="ECO:0000259" key="1">
    <source>
        <dbReference type="Pfam" id="PF18962"/>
    </source>
</evidence>
<organism evidence="2">
    <name type="scientific">marine sediment metagenome</name>
    <dbReference type="NCBI Taxonomy" id="412755"/>
    <lineage>
        <taxon>unclassified sequences</taxon>
        <taxon>metagenomes</taxon>
        <taxon>ecological metagenomes</taxon>
    </lineage>
</organism>
<gene>
    <name evidence="2" type="ORF">LCGC14_2741020</name>
</gene>
<evidence type="ECO:0000313" key="2">
    <source>
        <dbReference type="EMBL" id="KKK88648.1"/>
    </source>
</evidence>